<evidence type="ECO:0008006" key="4">
    <source>
        <dbReference type="Google" id="ProtNLM"/>
    </source>
</evidence>
<evidence type="ECO:0000256" key="1">
    <source>
        <dbReference type="SAM" id="SignalP"/>
    </source>
</evidence>
<protein>
    <recommendedName>
        <fullName evidence="4">DUF3347 domain-containing protein</fullName>
    </recommendedName>
</protein>
<evidence type="ECO:0000313" key="3">
    <source>
        <dbReference type="Proteomes" id="UP000293583"/>
    </source>
</evidence>
<dbReference type="EMBL" id="SEWY01000005">
    <property type="protein sequence ID" value="TBH71233.1"/>
    <property type="molecule type" value="Genomic_DNA"/>
</dbReference>
<dbReference type="AlphaFoldDB" id="A0A4Q9B9D2"/>
<evidence type="ECO:0000313" key="2">
    <source>
        <dbReference type="EMBL" id="TBH71233.1"/>
    </source>
</evidence>
<reference evidence="2 3" key="1">
    <citation type="submission" date="2019-02" db="EMBL/GenBank/DDBJ databases">
        <title>Genome of a new Bacteroidetes strain.</title>
        <authorList>
            <person name="Pitt A."/>
        </authorList>
    </citation>
    <scope>NUCLEOTIDE SEQUENCE [LARGE SCALE GENOMIC DNA]</scope>
    <source>
        <strain evidence="2 3">103A-SOEBACH</strain>
    </source>
</reference>
<keyword evidence="3" id="KW-1185">Reference proteome</keyword>
<comment type="caution">
    <text evidence="2">The sequence shown here is derived from an EMBL/GenBank/DDBJ whole genome shotgun (WGS) entry which is preliminary data.</text>
</comment>
<dbReference type="RefSeq" id="WP_130923839.1">
    <property type="nucleotide sequence ID" value="NZ_JAANOL010000001.1"/>
</dbReference>
<sequence>MKKTLLLASCLIGLNLVAVAGEEARSFNRSNDLSVKTETLSEVITSLIRKDAQLKSASAASLTISFLEDFQNNKTEFLKASESEKVVFNQTIKTISEQGQNFSDTKTLNWIKEINQTAKKINLVWSIVGTEPVIDTNFDNSSEQQEHLIVML</sequence>
<gene>
    <name evidence="2" type="ORF">EWU20_10765</name>
</gene>
<keyword evidence="1" id="KW-0732">Signal</keyword>
<feature type="signal peptide" evidence="1">
    <location>
        <begin position="1"/>
        <end position="20"/>
    </location>
</feature>
<dbReference type="Proteomes" id="UP000293583">
    <property type="component" value="Unassembled WGS sequence"/>
</dbReference>
<proteinExistence type="predicted"/>
<accession>A0A4Q9B9D2</accession>
<organism evidence="2 3">
    <name type="scientific">Aquirufa antheringensis</name>
    <dbReference type="NCBI Taxonomy" id="2516559"/>
    <lineage>
        <taxon>Bacteria</taxon>
        <taxon>Pseudomonadati</taxon>
        <taxon>Bacteroidota</taxon>
        <taxon>Cytophagia</taxon>
        <taxon>Cytophagales</taxon>
        <taxon>Flectobacillaceae</taxon>
        <taxon>Aquirufa</taxon>
    </lineage>
</organism>
<dbReference type="OrthoDB" id="965583at2"/>
<name>A0A4Q9B9D2_9BACT</name>
<feature type="chain" id="PRO_5020757993" description="DUF3347 domain-containing protein" evidence="1">
    <location>
        <begin position="21"/>
        <end position="152"/>
    </location>
</feature>